<dbReference type="Proteomes" id="UP000316598">
    <property type="component" value="Unassembled WGS sequence"/>
</dbReference>
<keyword evidence="3" id="KW-1185">Reference proteome</keyword>
<dbReference type="Pfam" id="PF00578">
    <property type="entry name" value="AhpC-TSA"/>
    <property type="match status" value="1"/>
</dbReference>
<dbReference type="RefSeq" id="WP_146513720.1">
    <property type="nucleotide sequence ID" value="NZ_SJPI01000001.1"/>
</dbReference>
<dbReference type="InterPro" id="IPR013766">
    <property type="entry name" value="Thioredoxin_domain"/>
</dbReference>
<organism evidence="2 3">
    <name type="scientific">Rubripirellula amarantea</name>
    <dbReference type="NCBI Taxonomy" id="2527999"/>
    <lineage>
        <taxon>Bacteria</taxon>
        <taxon>Pseudomonadati</taxon>
        <taxon>Planctomycetota</taxon>
        <taxon>Planctomycetia</taxon>
        <taxon>Pirellulales</taxon>
        <taxon>Pirellulaceae</taxon>
        <taxon>Rubripirellula</taxon>
    </lineage>
</organism>
<comment type="caution">
    <text evidence="2">The sequence shown here is derived from an EMBL/GenBank/DDBJ whole genome shotgun (WGS) entry which is preliminary data.</text>
</comment>
<dbReference type="Gene3D" id="3.40.30.10">
    <property type="entry name" value="Glutaredoxin"/>
    <property type="match status" value="1"/>
</dbReference>
<proteinExistence type="predicted"/>
<gene>
    <name evidence="2" type="ORF">Pla22_11400</name>
</gene>
<name>A0A5C5WTS6_9BACT</name>
<dbReference type="OrthoDB" id="279898at2"/>
<dbReference type="SUPFAM" id="SSF52833">
    <property type="entry name" value="Thioredoxin-like"/>
    <property type="match status" value="1"/>
</dbReference>
<dbReference type="GO" id="GO:0016209">
    <property type="term" value="F:antioxidant activity"/>
    <property type="evidence" value="ECO:0007669"/>
    <property type="project" value="InterPro"/>
</dbReference>
<dbReference type="InterPro" id="IPR036249">
    <property type="entry name" value="Thioredoxin-like_sf"/>
</dbReference>
<dbReference type="GO" id="GO:0016491">
    <property type="term" value="F:oxidoreductase activity"/>
    <property type="evidence" value="ECO:0007669"/>
    <property type="project" value="InterPro"/>
</dbReference>
<protein>
    <submittedName>
        <fullName evidence="2">Redoxin</fullName>
    </submittedName>
</protein>
<evidence type="ECO:0000313" key="2">
    <source>
        <dbReference type="EMBL" id="TWT53511.1"/>
    </source>
</evidence>
<dbReference type="PROSITE" id="PS51352">
    <property type="entry name" value="THIOREDOXIN_2"/>
    <property type="match status" value="1"/>
</dbReference>
<evidence type="ECO:0000313" key="3">
    <source>
        <dbReference type="Proteomes" id="UP000316598"/>
    </source>
</evidence>
<dbReference type="InterPro" id="IPR000866">
    <property type="entry name" value="AhpC/TSA"/>
</dbReference>
<dbReference type="EMBL" id="SJPI01000001">
    <property type="protein sequence ID" value="TWT53511.1"/>
    <property type="molecule type" value="Genomic_DNA"/>
</dbReference>
<reference evidence="2 3" key="1">
    <citation type="submission" date="2019-02" db="EMBL/GenBank/DDBJ databases">
        <title>Deep-cultivation of Planctomycetes and their phenomic and genomic characterization uncovers novel biology.</title>
        <authorList>
            <person name="Wiegand S."/>
            <person name="Jogler M."/>
            <person name="Boedeker C."/>
            <person name="Pinto D."/>
            <person name="Vollmers J."/>
            <person name="Rivas-Marin E."/>
            <person name="Kohn T."/>
            <person name="Peeters S.H."/>
            <person name="Heuer A."/>
            <person name="Rast P."/>
            <person name="Oberbeckmann S."/>
            <person name="Bunk B."/>
            <person name="Jeske O."/>
            <person name="Meyerdierks A."/>
            <person name="Storesund J.E."/>
            <person name="Kallscheuer N."/>
            <person name="Luecker S."/>
            <person name="Lage O.M."/>
            <person name="Pohl T."/>
            <person name="Merkel B.J."/>
            <person name="Hornburger P."/>
            <person name="Mueller R.-W."/>
            <person name="Bruemmer F."/>
            <person name="Labrenz M."/>
            <person name="Spormann A.M."/>
            <person name="Op Den Camp H."/>
            <person name="Overmann J."/>
            <person name="Amann R."/>
            <person name="Jetten M.S.M."/>
            <person name="Mascher T."/>
            <person name="Medema M.H."/>
            <person name="Devos D.P."/>
            <person name="Kaster A.-K."/>
            <person name="Ovreas L."/>
            <person name="Rohde M."/>
            <person name="Galperin M.Y."/>
            <person name="Jogler C."/>
        </authorList>
    </citation>
    <scope>NUCLEOTIDE SEQUENCE [LARGE SCALE GENOMIC DNA]</scope>
    <source>
        <strain evidence="2 3">Pla22</strain>
    </source>
</reference>
<sequence length="194" mass="21178">MIRPILLSALSLVTTFGIGSFDRSATWAESPKIGASVNGFTLPVVGDDGEVSLTQELTEGPVVVVVLRGYPGYQCPACQRQVASFANRAKTLGQLTHRVILVYPGPADTLSAHAEEFMGQRSLPEPLKIVRDADMKMVDDWGLRWNAPRETAYPSTFIIKQDGTVAWKKVSDNHAGRAEAEEVVNELRKLAKAQ</sequence>
<feature type="domain" description="Thioredoxin" evidence="1">
    <location>
        <begin position="31"/>
        <end position="192"/>
    </location>
</feature>
<dbReference type="AlphaFoldDB" id="A0A5C5WTS6"/>
<evidence type="ECO:0000259" key="1">
    <source>
        <dbReference type="PROSITE" id="PS51352"/>
    </source>
</evidence>
<accession>A0A5C5WTS6</accession>